<accession>A0ABT1C0V2</accession>
<keyword evidence="2 5" id="KW-0067">ATP-binding</keyword>
<dbReference type="EMBL" id="JAMXLY010000084">
    <property type="protein sequence ID" value="MCO6026600.1"/>
    <property type="molecule type" value="Genomic_DNA"/>
</dbReference>
<dbReference type="InterPro" id="IPR003593">
    <property type="entry name" value="AAA+_ATPase"/>
</dbReference>
<feature type="domain" description="ABC transporter" evidence="4">
    <location>
        <begin position="3"/>
        <end position="235"/>
    </location>
</feature>
<dbReference type="Pfam" id="PF00005">
    <property type="entry name" value="ABC_tran"/>
    <property type="match status" value="2"/>
</dbReference>
<sequence>MSIVVSGISYHYLNQSVLFESVSFSVHQGEKVSIIGHNGTGKSTLLKLLKGGLVPSSGSVRLSPSPYYIPQQINIGEQTVAESLGVKEKIAALNAICRGSSDQKYYNMLNDDWDIETRCHVALEYWGLRNLDLETSFSELSGGEKEKVLLAGLTLHHPDIVLLDEPTNHLDSSSREKLYGYVSSSKSLMVIVSHDVRLLNLVNRTYELSMDGIKLYGGNYDFYREQKRVEEIALEQQIHAERTTLRVAQERAREVRERQIRRASQGERDKKKGGDSRIVMNARRNLAENSSEKLKEKQSNIVHGVKQHLSKLLDQQKKNVELKLDVDASRQRMGKSLITVEHLNFGYPANAFLWKTPIDLEVRSGDRVHIIGNNGSGKTTFVRLLLGELKPTEGKIVKSHFSYAYLDQECSRLNRPCTVLELAEQYNTGHLPDHEVKLRLNRALFPKETWDKCCRDLSGGERMRLYLCCLMISNSAPDMFILDEPTNNLDLSSLSILIHTIENYRGTVLAISHDDYFINRIGITKSIELTCQ</sequence>
<organism evidence="5 6">
    <name type="scientific">Segatella cerevisiae</name>
    <dbReference type="NCBI Taxonomy" id="2053716"/>
    <lineage>
        <taxon>Bacteria</taxon>
        <taxon>Pseudomonadati</taxon>
        <taxon>Bacteroidota</taxon>
        <taxon>Bacteroidia</taxon>
        <taxon>Bacteroidales</taxon>
        <taxon>Prevotellaceae</taxon>
        <taxon>Segatella</taxon>
    </lineage>
</organism>
<evidence type="ECO:0000256" key="3">
    <source>
        <dbReference type="SAM" id="MobiDB-lite"/>
    </source>
</evidence>
<dbReference type="CDD" id="cd03221">
    <property type="entry name" value="ABCF_EF-3"/>
    <property type="match status" value="1"/>
</dbReference>
<dbReference type="RefSeq" id="WP_252761949.1">
    <property type="nucleotide sequence ID" value="NZ_JAMXLY010000084.1"/>
</dbReference>
<dbReference type="PANTHER" id="PTHR42855">
    <property type="entry name" value="ABC TRANSPORTER ATP-BINDING SUBUNIT"/>
    <property type="match status" value="1"/>
</dbReference>
<name>A0ABT1C0V2_9BACT</name>
<dbReference type="SMART" id="SM00382">
    <property type="entry name" value="AAA"/>
    <property type="match status" value="2"/>
</dbReference>
<keyword evidence="1" id="KW-0547">Nucleotide-binding</keyword>
<dbReference type="SUPFAM" id="SSF52540">
    <property type="entry name" value="P-loop containing nucleoside triphosphate hydrolases"/>
    <property type="match status" value="2"/>
</dbReference>
<gene>
    <name evidence="5" type="ORF">NG821_12270</name>
</gene>
<evidence type="ECO:0000256" key="1">
    <source>
        <dbReference type="ARBA" id="ARBA00022741"/>
    </source>
</evidence>
<dbReference type="PROSITE" id="PS50893">
    <property type="entry name" value="ABC_TRANSPORTER_2"/>
    <property type="match status" value="2"/>
</dbReference>
<dbReference type="InterPro" id="IPR003439">
    <property type="entry name" value="ABC_transporter-like_ATP-bd"/>
</dbReference>
<dbReference type="InterPro" id="IPR027417">
    <property type="entry name" value="P-loop_NTPase"/>
</dbReference>
<evidence type="ECO:0000313" key="6">
    <source>
        <dbReference type="Proteomes" id="UP001204015"/>
    </source>
</evidence>
<dbReference type="PANTHER" id="PTHR42855:SF2">
    <property type="entry name" value="DRUG RESISTANCE ABC TRANSPORTER,ATP-BINDING PROTEIN"/>
    <property type="match status" value="1"/>
</dbReference>
<feature type="region of interest" description="Disordered" evidence="3">
    <location>
        <begin position="256"/>
        <end position="275"/>
    </location>
</feature>
<keyword evidence="6" id="KW-1185">Reference proteome</keyword>
<evidence type="ECO:0000313" key="5">
    <source>
        <dbReference type="EMBL" id="MCO6026600.1"/>
    </source>
</evidence>
<protein>
    <submittedName>
        <fullName evidence="5">ATP-binding cassette domain-containing protein</fullName>
    </submittedName>
</protein>
<dbReference type="Proteomes" id="UP001204015">
    <property type="component" value="Unassembled WGS sequence"/>
</dbReference>
<comment type="caution">
    <text evidence="5">The sequence shown here is derived from an EMBL/GenBank/DDBJ whole genome shotgun (WGS) entry which is preliminary data.</text>
</comment>
<reference evidence="5 6" key="1">
    <citation type="submission" date="2022-06" db="EMBL/GenBank/DDBJ databases">
        <title>A taxonomic note on the genus Prevotella: Description of four novel genera and emended description of the genera Hallella and Xylanibacter.</title>
        <authorList>
            <person name="Hitch T.C.A."/>
        </authorList>
    </citation>
    <scope>NUCLEOTIDE SEQUENCE [LARGE SCALE GENOMIC DNA]</scope>
    <source>
        <strain evidence="5 6">DSM 100619</strain>
    </source>
</reference>
<proteinExistence type="predicted"/>
<dbReference type="GO" id="GO:0005524">
    <property type="term" value="F:ATP binding"/>
    <property type="evidence" value="ECO:0007669"/>
    <property type="project" value="UniProtKB-KW"/>
</dbReference>
<dbReference type="Gene3D" id="3.40.50.300">
    <property type="entry name" value="P-loop containing nucleotide triphosphate hydrolases"/>
    <property type="match status" value="2"/>
</dbReference>
<evidence type="ECO:0000256" key="2">
    <source>
        <dbReference type="ARBA" id="ARBA00022840"/>
    </source>
</evidence>
<evidence type="ECO:0000259" key="4">
    <source>
        <dbReference type="PROSITE" id="PS50893"/>
    </source>
</evidence>
<dbReference type="InterPro" id="IPR051309">
    <property type="entry name" value="ABCF_ATPase"/>
</dbReference>
<feature type="domain" description="ABC transporter" evidence="4">
    <location>
        <begin position="338"/>
        <end position="530"/>
    </location>
</feature>